<dbReference type="Pfam" id="PF03358">
    <property type="entry name" value="FMN_red"/>
    <property type="match status" value="1"/>
</dbReference>
<dbReference type="InterPro" id="IPR029039">
    <property type="entry name" value="Flavoprotein-like_sf"/>
</dbReference>
<dbReference type="SUPFAM" id="SSF52218">
    <property type="entry name" value="Flavoproteins"/>
    <property type="match status" value="1"/>
</dbReference>
<keyword evidence="3" id="KW-0285">Flavoprotein</keyword>
<dbReference type="InterPro" id="IPR051796">
    <property type="entry name" value="ISF_SsuE-like"/>
</dbReference>
<evidence type="ECO:0000313" key="8">
    <source>
        <dbReference type="Proteomes" id="UP001271789"/>
    </source>
</evidence>
<dbReference type="EMBL" id="JAWDKD010000009">
    <property type="protein sequence ID" value="MDV0446689.1"/>
    <property type="molecule type" value="Genomic_DNA"/>
</dbReference>
<dbReference type="PANTHER" id="PTHR43278">
    <property type="entry name" value="NAD(P)H-DEPENDENT FMN-CONTAINING OXIDOREDUCTASE YWQN-RELATED"/>
    <property type="match status" value="1"/>
</dbReference>
<keyword evidence="8" id="KW-1185">Reference proteome</keyword>
<evidence type="ECO:0000256" key="3">
    <source>
        <dbReference type="ARBA" id="ARBA00022630"/>
    </source>
</evidence>
<reference evidence="7" key="1">
    <citation type="submission" date="2023-06" db="EMBL/GenBank/DDBJ databases">
        <title>Genome sequence of Methanosarcinaceae archaeon Ag5.</title>
        <authorList>
            <person name="Protasov E."/>
            <person name="Platt K."/>
            <person name="Poehlein A."/>
            <person name="Daniel R."/>
            <person name="Brune A."/>
        </authorList>
    </citation>
    <scope>NUCLEOTIDE SEQUENCE</scope>
    <source>
        <strain evidence="7">Ag5</strain>
    </source>
</reference>
<sequence>MKMIGFCGSPRRKGNTEILMQTILDEAESNGFDTEMVYLADADIGFCKACDACHLPSGKCIIDDDMESLVQKMKESDVWVLGTPVYWWGPTAQMKVFIDRWYGFYSEELFKNKKAILVVPMEDSEEKTASHVVGMFQDSCDYVGLELADIIVAKGVRNKGDVKEKPELMKQAKDSVSKITAQAKTTMKTKN</sequence>
<organism evidence="7 8">
    <name type="scientific">Methanolapillus africanus</name>
    <dbReference type="NCBI Taxonomy" id="3028297"/>
    <lineage>
        <taxon>Archaea</taxon>
        <taxon>Methanobacteriati</taxon>
        <taxon>Methanobacteriota</taxon>
        <taxon>Stenosarchaea group</taxon>
        <taxon>Methanomicrobia</taxon>
        <taxon>Methanosarcinales</taxon>
        <taxon>Methanosarcinaceae</taxon>
        <taxon>Methanolapillus</taxon>
    </lineage>
</organism>
<protein>
    <submittedName>
        <fullName evidence="7">NAD(P)H-dependent FMN-containing oxidoreductase YwqN</fullName>
        <ecNumber evidence="7">1.-.-.-</ecNumber>
    </submittedName>
</protein>
<comment type="cofactor">
    <cofactor evidence="2">
        <name>[4Fe-4S] cluster</name>
        <dbReference type="ChEBI" id="CHEBI:49883"/>
    </cofactor>
</comment>
<evidence type="ECO:0000259" key="6">
    <source>
        <dbReference type="Pfam" id="PF03358"/>
    </source>
</evidence>
<gene>
    <name evidence="7" type="primary">ywqN</name>
    <name evidence="7" type="ORF">MsAg5_05390</name>
</gene>
<feature type="domain" description="NADPH-dependent FMN reductase-like" evidence="6">
    <location>
        <begin position="1"/>
        <end position="119"/>
    </location>
</feature>
<evidence type="ECO:0000256" key="4">
    <source>
        <dbReference type="ARBA" id="ARBA00022643"/>
    </source>
</evidence>
<evidence type="ECO:0000313" key="7">
    <source>
        <dbReference type="EMBL" id="MDV0446689.1"/>
    </source>
</evidence>
<keyword evidence="4" id="KW-0288">FMN</keyword>
<dbReference type="EC" id="1.-.-.-" evidence="7"/>
<comment type="cofactor">
    <cofactor evidence="1">
        <name>FMN</name>
        <dbReference type="ChEBI" id="CHEBI:58210"/>
    </cofactor>
</comment>
<accession>A0AAE4MIS0</accession>
<dbReference type="InterPro" id="IPR005025">
    <property type="entry name" value="FMN_Rdtase-like_dom"/>
</dbReference>
<evidence type="ECO:0000256" key="2">
    <source>
        <dbReference type="ARBA" id="ARBA00001966"/>
    </source>
</evidence>
<proteinExistence type="inferred from homology"/>
<dbReference type="Gene3D" id="3.40.50.360">
    <property type="match status" value="1"/>
</dbReference>
<evidence type="ECO:0000256" key="1">
    <source>
        <dbReference type="ARBA" id="ARBA00001917"/>
    </source>
</evidence>
<name>A0AAE4MIS0_9EURY</name>
<dbReference type="GO" id="GO:0016491">
    <property type="term" value="F:oxidoreductase activity"/>
    <property type="evidence" value="ECO:0007669"/>
    <property type="project" value="UniProtKB-KW"/>
</dbReference>
<dbReference type="AlphaFoldDB" id="A0AAE4MIS0"/>
<comment type="similarity">
    <text evidence="5">Belongs to the SsuE family. Isf subfamily.</text>
</comment>
<dbReference type="RefSeq" id="WP_338099095.1">
    <property type="nucleotide sequence ID" value="NZ_JAWDKD010000009.1"/>
</dbReference>
<dbReference type="Proteomes" id="UP001271789">
    <property type="component" value="Unassembled WGS sequence"/>
</dbReference>
<keyword evidence="7" id="KW-0560">Oxidoreductase</keyword>
<evidence type="ECO:0000256" key="5">
    <source>
        <dbReference type="ARBA" id="ARBA00038292"/>
    </source>
</evidence>
<dbReference type="PANTHER" id="PTHR43278:SF4">
    <property type="entry name" value="NAD(P)H-DEPENDENT FMN-CONTAINING OXIDOREDUCTASE YWQN-RELATED"/>
    <property type="match status" value="1"/>
</dbReference>
<comment type="caution">
    <text evidence="7">The sequence shown here is derived from an EMBL/GenBank/DDBJ whole genome shotgun (WGS) entry which is preliminary data.</text>
</comment>